<feature type="compositionally biased region" description="Basic and acidic residues" evidence="1">
    <location>
        <begin position="11"/>
        <end position="25"/>
    </location>
</feature>
<keyword evidence="3" id="KW-1185">Reference proteome</keyword>
<name>A0AAD7HL11_9AGAR</name>
<gene>
    <name evidence="2" type="ORF">B0H16DRAFT_1599253</name>
</gene>
<evidence type="ECO:0000313" key="2">
    <source>
        <dbReference type="EMBL" id="KAJ7723175.1"/>
    </source>
</evidence>
<proteinExistence type="predicted"/>
<feature type="compositionally biased region" description="Basic residues" evidence="1">
    <location>
        <begin position="115"/>
        <end position="126"/>
    </location>
</feature>
<dbReference type="Proteomes" id="UP001215598">
    <property type="component" value="Unassembled WGS sequence"/>
</dbReference>
<organism evidence="2 3">
    <name type="scientific">Mycena metata</name>
    <dbReference type="NCBI Taxonomy" id="1033252"/>
    <lineage>
        <taxon>Eukaryota</taxon>
        <taxon>Fungi</taxon>
        <taxon>Dikarya</taxon>
        <taxon>Basidiomycota</taxon>
        <taxon>Agaricomycotina</taxon>
        <taxon>Agaricomycetes</taxon>
        <taxon>Agaricomycetidae</taxon>
        <taxon>Agaricales</taxon>
        <taxon>Marasmiineae</taxon>
        <taxon>Mycenaceae</taxon>
        <taxon>Mycena</taxon>
    </lineage>
</organism>
<feature type="compositionally biased region" description="Basic residues" evidence="1">
    <location>
        <begin position="1"/>
        <end position="10"/>
    </location>
</feature>
<evidence type="ECO:0000313" key="3">
    <source>
        <dbReference type="Proteomes" id="UP001215598"/>
    </source>
</evidence>
<sequence length="232" mass="25959">ENTKVSKGKRSREAEDGEEKRGRERGNKRKKRKLHVEGVDSEEGQARADALRGSTITRWRTQVLPGASMGRGVAASKREGRGRRRRHAHSDVVASSTPARVVWDTVVGLRMHVHSHDRRPRCRPSRLKQGLEIDPPPPSSSAHYPTPFIKNAAPVLRLVPWSTHARPHVTNARWYRSTPSSSRPHHQRRRRVHHSSALTAAPTYAQHAAHTTATDPETSSSRGIHAHTARSP</sequence>
<feature type="compositionally biased region" description="Low complexity" evidence="1">
    <location>
        <begin position="195"/>
        <end position="214"/>
    </location>
</feature>
<feature type="non-terminal residue" evidence="2">
    <location>
        <position position="1"/>
    </location>
</feature>
<accession>A0AAD7HL11</accession>
<protein>
    <submittedName>
        <fullName evidence="2">Uncharacterized protein</fullName>
    </submittedName>
</protein>
<evidence type="ECO:0000256" key="1">
    <source>
        <dbReference type="SAM" id="MobiDB-lite"/>
    </source>
</evidence>
<reference evidence="2" key="1">
    <citation type="submission" date="2023-03" db="EMBL/GenBank/DDBJ databases">
        <title>Massive genome expansion in bonnet fungi (Mycena s.s.) driven by repeated elements and novel gene families across ecological guilds.</title>
        <authorList>
            <consortium name="Lawrence Berkeley National Laboratory"/>
            <person name="Harder C.B."/>
            <person name="Miyauchi S."/>
            <person name="Viragh M."/>
            <person name="Kuo A."/>
            <person name="Thoen E."/>
            <person name="Andreopoulos B."/>
            <person name="Lu D."/>
            <person name="Skrede I."/>
            <person name="Drula E."/>
            <person name="Henrissat B."/>
            <person name="Morin E."/>
            <person name="Kohler A."/>
            <person name="Barry K."/>
            <person name="LaButti K."/>
            <person name="Morin E."/>
            <person name="Salamov A."/>
            <person name="Lipzen A."/>
            <person name="Mereny Z."/>
            <person name="Hegedus B."/>
            <person name="Baldrian P."/>
            <person name="Stursova M."/>
            <person name="Weitz H."/>
            <person name="Taylor A."/>
            <person name="Grigoriev I.V."/>
            <person name="Nagy L.G."/>
            <person name="Martin F."/>
            <person name="Kauserud H."/>
        </authorList>
    </citation>
    <scope>NUCLEOTIDE SEQUENCE</scope>
    <source>
        <strain evidence="2">CBHHK182m</strain>
    </source>
</reference>
<dbReference type="AlphaFoldDB" id="A0AAD7HL11"/>
<feature type="region of interest" description="Disordered" evidence="1">
    <location>
        <begin position="1"/>
        <end position="54"/>
    </location>
</feature>
<feature type="region of interest" description="Disordered" evidence="1">
    <location>
        <begin position="67"/>
        <end position="91"/>
    </location>
</feature>
<feature type="region of interest" description="Disordered" evidence="1">
    <location>
        <begin position="115"/>
        <end position="146"/>
    </location>
</feature>
<comment type="caution">
    <text evidence="2">The sequence shown here is derived from an EMBL/GenBank/DDBJ whole genome shotgun (WGS) entry which is preliminary data.</text>
</comment>
<feature type="region of interest" description="Disordered" evidence="1">
    <location>
        <begin position="172"/>
        <end position="232"/>
    </location>
</feature>
<dbReference type="EMBL" id="JARKIB010000213">
    <property type="protein sequence ID" value="KAJ7723175.1"/>
    <property type="molecule type" value="Genomic_DNA"/>
</dbReference>
<feature type="compositionally biased region" description="Basic residues" evidence="1">
    <location>
        <begin position="183"/>
        <end position="194"/>
    </location>
</feature>